<dbReference type="EMBL" id="CP032698">
    <property type="protein sequence ID" value="AYG78433.1"/>
    <property type="molecule type" value="Genomic_DNA"/>
</dbReference>
<proteinExistence type="predicted"/>
<sequence length="227" mass="24616">MINGIERLRVFVNPEGRHGNILAVVRDGAAVPDEASRQALARELGLSETVFVDDMQTGAVDIFTPGFRLPFAGYPLIGVAWLLALEHLILPVGKVAARHEHGLTWITARAEWAPQRTLRQHASADVVSTLAIPEPGEWIYAWAWEDEEAGHVRARGFPGRGDGIDEDEATGAAALLLTHQLQRPLTITQGRGSQLLTRPLPHGLIELGGRVCTETEPPTAPTAATDR</sequence>
<dbReference type="Gene3D" id="3.10.310.10">
    <property type="entry name" value="Diaminopimelate Epimerase, Chain A, domain 1"/>
    <property type="match status" value="1"/>
</dbReference>
<evidence type="ECO:0000256" key="1">
    <source>
        <dbReference type="PIRSR" id="PIRSR016184-1"/>
    </source>
</evidence>
<dbReference type="Proteomes" id="UP000271554">
    <property type="component" value="Chromosome"/>
</dbReference>
<dbReference type="GO" id="GO:0102943">
    <property type="term" value="F:trans-2,3-dihydro-3-hydroxy-anthranilate isomerase activity"/>
    <property type="evidence" value="ECO:0007669"/>
    <property type="project" value="UniProtKB-EC"/>
</dbReference>
<dbReference type="InterPro" id="IPR003719">
    <property type="entry name" value="Phenazine_PhzF-like"/>
</dbReference>
<dbReference type="KEGG" id="shun:DWB77_00540"/>
<evidence type="ECO:0000313" key="3">
    <source>
        <dbReference type="Proteomes" id="UP000271554"/>
    </source>
</evidence>
<dbReference type="SUPFAM" id="SSF54506">
    <property type="entry name" value="Diaminopimelate epimerase-like"/>
    <property type="match status" value="1"/>
</dbReference>
<dbReference type="Pfam" id="PF02567">
    <property type="entry name" value="PhzC-PhzF"/>
    <property type="match status" value="1"/>
</dbReference>
<gene>
    <name evidence="2" type="primary">phzF_1</name>
    <name evidence="2" type="ORF">DWB77_00540</name>
</gene>
<reference evidence="2 3" key="1">
    <citation type="submission" date="2018-10" db="EMBL/GenBank/DDBJ databases">
        <title>Relationship between Morphology and Antimicrobial Activity in Streptomyces.</title>
        <authorList>
            <person name="Kang H.J."/>
            <person name="Kim S.B."/>
        </authorList>
    </citation>
    <scope>NUCLEOTIDE SEQUENCE [LARGE SCALE GENOMIC DNA]</scope>
    <source>
        <strain evidence="2 3">BH38</strain>
    </source>
</reference>
<evidence type="ECO:0000313" key="2">
    <source>
        <dbReference type="EMBL" id="AYG78433.1"/>
    </source>
</evidence>
<accession>A0A387H8E1</accession>
<organism evidence="2 3">
    <name type="scientific">Streptomyces hundungensis</name>
    <dbReference type="NCBI Taxonomy" id="1077946"/>
    <lineage>
        <taxon>Bacteria</taxon>
        <taxon>Bacillati</taxon>
        <taxon>Actinomycetota</taxon>
        <taxon>Actinomycetes</taxon>
        <taxon>Kitasatosporales</taxon>
        <taxon>Streptomycetaceae</taxon>
        <taxon>Streptomyces</taxon>
    </lineage>
</organism>
<dbReference type="PIRSF" id="PIRSF016184">
    <property type="entry name" value="PhzC_PhzF"/>
    <property type="match status" value="1"/>
</dbReference>
<name>A0A387H8E1_9ACTN</name>
<protein>
    <submittedName>
        <fullName evidence="2">Trans-2,3-dihydro-3-hydroxyanthranilate isomerase</fullName>
        <ecNumber evidence="2">5.3.3.17</ecNumber>
    </submittedName>
</protein>
<dbReference type="AlphaFoldDB" id="A0A387H8E1"/>
<keyword evidence="2" id="KW-0413">Isomerase</keyword>
<keyword evidence="3" id="KW-1185">Reference proteome</keyword>
<dbReference type="EC" id="5.3.3.17" evidence="2"/>
<feature type="active site" evidence="1">
    <location>
        <position position="48"/>
    </location>
</feature>